<dbReference type="InterPro" id="IPR036724">
    <property type="entry name" value="Cobalamin-bd_sf"/>
</dbReference>
<dbReference type="GO" id="GO:0005737">
    <property type="term" value="C:cytoplasm"/>
    <property type="evidence" value="ECO:0007669"/>
    <property type="project" value="TreeGrafter"/>
</dbReference>
<dbReference type="CDD" id="cd03677">
    <property type="entry name" value="MM_CoA_mutase_beta"/>
    <property type="match status" value="1"/>
</dbReference>
<dbReference type="EMBL" id="JAGYPE010000006">
    <property type="protein sequence ID" value="MBS4186091.1"/>
    <property type="molecule type" value="Genomic_DNA"/>
</dbReference>
<keyword evidence="3" id="KW-0846">Cobalamin</keyword>
<feature type="domain" description="Methylmalonyl-CoA mutase alpha/beta chain catalytic" evidence="6">
    <location>
        <begin position="48"/>
        <end position="553"/>
    </location>
</feature>
<dbReference type="Gene3D" id="3.20.20.240">
    <property type="entry name" value="Methylmalonyl-CoA mutase"/>
    <property type="match status" value="1"/>
</dbReference>
<dbReference type="NCBIfam" id="TIGR00641">
    <property type="entry name" value="acid_CoA_mut_N"/>
    <property type="match status" value="1"/>
</dbReference>
<dbReference type="Gene3D" id="3.40.50.280">
    <property type="entry name" value="Cobalamin-binding domain"/>
    <property type="match status" value="1"/>
</dbReference>
<comment type="caution">
    <text evidence="7">The sequence shown here is derived from an EMBL/GenBank/DDBJ whole genome shotgun (WGS) entry which is preliminary data.</text>
</comment>
<evidence type="ECO:0000313" key="7">
    <source>
        <dbReference type="EMBL" id="MBS4186091.1"/>
    </source>
</evidence>
<dbReference type="GO" id="GO:0019678">
    <property type="term" value="P:propionate metabolic process, methylmalonyl pathway"/>
    <property type="evidence" value="ECO:0007669"/>
    <property type="project" value="TreeGrafter"/>
</dbReference>
<evidence type="ECO:0000313" key="9">
    <source>
        <dbReference type="Proteomes" id="UP000677265"/>
    </source>
</evidence>
<accession>A0A942T706</accession>
<sequence>MSKVIQKQELNEENQLFSEFPAASYREWRQAAEKTLKGASFEQKLISQTYEGIELQPMYFQEDIRDLSYLSSRPGSAPYVRGTRALGYQEKPWEVAQEHVYSTPSEFNEAAKHDLNRGQTMLNLVFDHASALGKDPDQALPENVGRGGVSISSLQDVNQALEGINLEQTPLFIQAGSVGFPVYCMLVAHARKMGMDSSRLHGCVGMDPLGTLVKEGTIPFSLRQAYDLMAELTFWAKHESPEMKTIQVQGESFHNAGANTVQELAFALAFGVEYIREMQQRGLSIDEIAPRMLFSFSIGSNFFMEIAKLRAARLLWSTIIDAFGGNQESQKMNIHARTSSWNKTVYDPYVNMLRGTAEAFAAIIAGVDSLHVSPFDEAVRPADEFSRRIARNTQIILEKEAHLAKVADPAGGSWYIESLTDSLAKQAWKQFQLVEEKGGMFKAVEKGYVQEQIKEIADRRFNNIGRRKDRFVGTNMYPNLMEQKLSESNLDWDSVYKSRCAAVGSHRRASGGAEKETLLLRLGTSQDGIVDTTINAIQAGVTVGEWVQAVKESSEIPPEIQALHLHRGAESFEALRKKADTHKEKNGSYPKVFLANLGPISQHKPRADFAKGFFEVGGFEVVTNKGFETVDLAVKAALETGASTVVICSSDAIYLELVPQLACELKQENPEITLFLAGLPDSETIELFKQAGVDQFVHLGSNCYNMLFDLQQRKGIGR</sequence>
<dbReference type="InterPro" id="IPR016176">
    <property type="entry name" value="Cbl-dep_enz_cat"/>
</dbReference>
<gene>
    <name evidence="8" type="ORF">KHB02_002840</name>
    <name evidence="7" type="ORF">KHB02_32370</name>
</gene>
<evidence type="ECO:0000256" key="1">
    <source>
        <dbReference type="ARBA" id="ARBA00001922"/>
    </source>
</evidence>
<dbReference type="GO" id="GO:0031419">
    <property type="term" value="F:cobalamin binding"/>
    <property type="evidence" value="ECO:0007669"/>
    <property type="project" value="UniProtKB-KW"/>
</dbReference>
<evidence type="ECO:0000259" key="6">
    <source>
        <dbReference type="Pfam" id="PF01642"/>
    </source>
</evidence>
<dbReference type="InterPro" id="IPR006098">
    <property type="entry name" value="MMCoA_mutase_a_cat"/>
</dbReference>
<comment type="similarity">
    <text evidence="2">Belongs to the methylmalonyl-CoA mutase family.</text>
</comment>
<organism evidence="7">
    <name type="scientific">Neobacillus citreus</name>
    <dbReference type="NCBI Taxonomy" id="2833578"/>
    <lineage>
        <taxon>Bacteria</taxon>
        <taxon>Bacillati</taxon>
        <taxon>Bacillota</taxon>
        <taxon>Bacilli</taxon>
        <taxon>Bacillales</taxon>
        <taxon>Bacillaceae</taxon>
        <taxon>Neobacillus</taxon>
    </lineage>
</organism>
<reference evidence="7" key="1">
    <citation type="submission" date="2021-05" db="EMBL/GenBank/DDBJ databases">
        <title>Novel Bacillus species.</title>
        <authorList>
            <person name="Liu G."/>
        </authorList>
    </citation>
    <scope>NUCLEOTIDE SEQUENCE</scope>
    <source>
        <strain evidence="7 9">FJAT-50051</strain>
    </source>
</reference>
<dbReference type="PANTHER" id="PTHR48101">
    <property type="entry name" value="METHYLMALONYL-COA MUTASE, MITOCHONDRIAL-RELATED"/>
    <property type="match status" value="1"/>
</dbReference>
<evidence type="ECO:0000313" key="8">
    <source>
        <dbReference type="EMBL" id="MCH6264465.1"/>
    </source>
</evidence>
<evidence type="ECO:0000256" key="3">
    <source>
        <dbReference type="ARBA" id="ARBA00022628"/>
    </source>
</evidence>
<dbReference type="SUPFAM" id="SSF51703">
    <property type="entry name" value="Cobalamin (vitamin B12)-dependent enzymes"/>
    <property type="match status" value="1"/>
</dbReference>
<name>A0A942T706_9BACI</name>
<dbReference type="GO" id="GO:0046872">
    <property type="term" value="F:metal ion binding"/>
    <property type="evidence" value="ECO:0007669"/>
    <property type="project" value="InterPro"/>
</dbReference>
<dbReference type="SUPFAM" id="SSF52242">
    <property type="entry name" value="Cobalamin (vitamin B12)-binding domain"/>
    <property type="match status" value="1"/>
</dbReference>
<dbReference type="GO" id="GO:0004494">
    <property type="term" value="F:methylmalonyl-CoA mutase activity"/>
    <property type="evidence" value="ECO:0007669"/>
    <property type="project" value="UniProtKB-EC"/>
</dbReference>
<dbReference type="AlphaFoldDB" id="A0A942T706"/>
<keyword evidence="5" id="KW-0170">Cobalt</keyword>
<keyword evidence="4" id="KW-0413">Isomerase</keyword>
<dbReference type="Proteomes" id="UP000677265">
    <property type="component" value="Unassembled WGS sequence"/>
</dbReference>
<dbReference type="RefSeq" id="WP_213145887.1">
    <property type="nucleotide sequence ID" value="NZ_JAGYPE020000003.1"/>
</dbReference>
<dbReference type="Pfam" id="PF01642">
    <property type="entry name" value="MM_CoA_mutase"/>
    <property type="match status" value="1"/>
</dbReference>
<dbReference type="EMBL" id="JAGYPE020000003">
    <property type="protein sequence ID" value="MCH6264465.1"/>
    <property type="molecule type" value="Genomic_DNA"/>
</dbReference>
<keyword evidence="9" id="KW-1185">Reference proteome</keyword>
<dbReference type="InterPro" id="IPR006099">
    <property type="entry name" value="MeMalonylCoA_mutase_a/b_cat"/>
</dbReference>
<dbReference type="PANTHER" id="PTHR48101:SF4">
    <property type="entry name" value="METHYLMALONYL-COA MUTASE, MITOCHONDRIAL"/>
    <property type="match status" value="1"/>
</dbReference>
<comment type="cofactor">
    <cofactor evidence="1">
        <name>adenosylcob(III)alamin</name>
        <dbReference type="ChEBI" id="CHEBI:18408"/>
    </cofactor>
</comment>
<evidence type="ECO:0000256" key="4">
    <source>
        <dbReference type="ARBA" id="ARBA00023235"/>
    </source>
</evidence>
<protein>
    <submittedName>
        <fullName evidence="7">Acyl-CoA mutase large subunit family protein</fullName>
    </submittedName>
</protein>
<proteinExistence type="inferred from homology"/>
<evidence type="ECO:0000256" key="2">
    <source>
        <dbReference type="ARBA" id="ARBA00008465"/>
    </source>
</evidence>
<evidence type="ECO:0000256" key="5">
    <source>
        <dbReference type="ARBA" id="ARBA00023285"/>
    </source>
</evidence>